<organism evidence="1">
    <name type="scientific">termite gut metagenome</name>
    <dbReference type="NCBI Taxonomy" id="433724"/>
    <lineage>
        <taxon>unclassified sequences</taxon>
        <taxon>metagenomes</taxon>
        <taxon>organismal metagenomes</taxon>
    </lineage>
</organism>
<reference evidence="1" key="1">
    <citation type="submission" date="2019-03" db="EMBL/GenBank/DDBJ databases">
        <title>Single cell metagenomics reveals metabolic interactions within the superorganism composed of flagellate Streblomastix strix and complex community of Bacteroidetes bacteria on its surface.</title>
        <authorList>
            <person name="Treitli S.C."/>
            <person name="Kolisko M."/>
            <person name="Husnik F."/>
            <person name="Keeling P."/>
            <person name="Hampl V."/>
        </authorList>
    </citation>
    <scope>NUCLEOTIDE SEQUENCE</scope>
    <source>
        <strain evidence="1">STM</strain>
    </source>
</reference>
<name>A0A5J4QJI1_9ZZZZ</name>
<accession>A0A5J4QJI1</accession>
<dbReference type="AlphaFoldDB" id="A0A5J4QJI1"/>
<proteinExistence type="predicted"/>
<evidence type="ECO:0000313" key="1">
    <source>
        <dbReference type="EMBL" id="KAA6321595.1"/>
    </source>
</evidence>
<comment type="caution">
    <text evidence="1">The sequence shown here is derived from an EMBL/GenBank/DDBJ whole genome shotgun (WGS) entry which is preliminary data.</text>
</comment>
<dbReference type="EMBL" id="SNRY01003268">
    <property type="protein sequence ID" value="KAA6321595.1"/>
    <property type="molecule type" value="Genomic_DNA"/>
</dbReference>
<protein>
    <submittedName>
        <fullName evidence="1">Uncharacterized protein</fullName>
    </submittedName>
</protein>
<sequence>MKTLTVSIRYASKAQEVIRNNRFRLEATASNEYEFEDTEDGDTEDAIRYAFDNAGILDDEYEITNND</sequence>
<gene>
    <name evidence="1" type="ORF">EZS27_028775</name>
</gene>